<feature type="transmembrane region" description="Helical" evidence="2">
    <location>
        <begin position="226"/>
        <end position="247"/>
    </location>
</feature>
<dbReference type="RefSeq" id="WP_183375005.1">
    <property type="nucleotide sequence ID" value="NZ_JACHHD010000006.1"/>
</dbReference>
<sequence length="252" mass="29763">MTNKTNSPFMAQFLKPKKIPQKTIKPVSYYIEPEEVSSKICYSIQNLDQYLSHLESLDLFQEENENPDFYLDSRSILSHKKQGQTIYRFMKKYEKSKFDLKYQNDQLLLILEHKPVGMIEKTKSTGLFSLYTNQQFDTLSVIVYGGETKCLQEDRTFKRQNLNHKHYKIDLILSKQESAEEKQQRIEESKKERIDKYKEQQLAYIDLCKQAEKDINNTVSKKDWKVVSGILIFLIIAIFVFISLSSINQILF</sequence>
<evidence type="ECO:0000256" key="1">
    <source>
        <dbReference type="SAM" id="Coils"/>
    </source>
</evidence>
<keyword evidence="2" id="KW-1133">Transmembrane helix</keyword>
<evidence type="ECO:0000313" key="4">
    <source>
        <dbReference type="Proteomes" id="UP000521313"/>
    </source>
</evidence>
<dbReference type="AlphaFoldDB" id="A0A7W8D010"/>
<evidence type="ECO:0000313" key="3">
    <source>
        <dbReference type="EMBL" id="MBB5184755.1"/>
    </source>
</evidence>
<keyword evidence="2" id="KW-0472">Membrane</keyword>
<accession>A0A7W8D010</accession>
<organism evidence="3 4">
    <name type="scientific">Faecalicoccus acidiformans</name>
    <dbReference type="NCBI Taxonomy" id="915173"/>
    <lineage>
        <taxon>Bacteria</taxon>
        <taxon>Bacillati</taxon>
        <taxon>Bacillota</taxon>
        <taxon>Erysipelotrichia</taxon>
        <taxon>Erysipelotrichales</taxon>
        <taxon>Erysipelotrichaceae</taxon>
        <taxon>Faecalicoccus</taxon>
    </lineage>
</organism>
<keyword evidence="1" id="KW-0175">Coiled coil</keyword>
<dbReference type="EMBL" id="JACHHD010000006">
    <property type="protein sequence ID" value="MBB5184755.1"/>
    <property type="molecule type" value="Genomic_DNA"/>
</dbReference>
<evidence type="ECO:0000256" key="2">
    <source>
        <dbReference type="SAM" id="Phobius"/>
    </source>
</evidence>
<gene>
    <name evidence="3" type="ORF">HNQ43_000798</name>
</gene>
<comment type="caution">
    <text evidence="3">The sequence shown here is derived from an EMBL/GenBank/DDBJ whole genome shotgun (WGS) entry which is preliminary data.</text>
</comment>
<keyword evidence="2" id="KW-0812">Transmembrane</keyword>
<reference evidence="3 4" key="1">
    <citation type="submission" date="2020-08" db="EMBL/GenBank/DDBJ databases">
        <title>Genomic Encyclopedia of Type Strains, Phase IV (KMG-IV): sequencing the most valuable type-strain genomes for metagenomic binning, comparative biology and taxonomic classification.</title>
        <authorList>
            <person name="Goeker M."/>
        </authorList>
    </citation>
    <scope>NUCLEOTIDE SEQUENCE [LARGE SCALE GENOMIC DNA]</scope>
    <source>
        <strain evidence="3 4">DSM 26963</strain>
    </source>
</reference>
<feature type="coiled-coil region" evidence="1">
    <location>
        <begin position="172"/>
        <end position="199"/>
    </location>
</feature>
<name>A0A7W8D010_9FIRM</name>
<protein>
    <submittedName>
        <fullName evidence="3">Putative integral membrane protein</fullName>
    </submittedName>
</protein>
<dbReference type="Proteomes" id="UP000521313">
    <property type="component" value="Unassembled WGS sequence"/>
</dbReference>
<proteinExistence type="predicted"/>